<dbReference type="EMBL" id="CP099429">
    <property type="protein sequence ID" value="USW58885.1"/>
    <property type="molecule type" value="Genomic_DNA"/>
</dbReference>
<evidence type="ECO:0000256" key="1">
    <source>
        <dbReference type="SAM" id="MobiDB-lite"/>
    </source>
</evidence>
<reference evidence="3" key="1">
    <citation type="submission" date="2022-06" db="EMBL/GenBank/DDBJ databases">
        <title>Complete genome sequences of two strains of the flax pathogen Septoria linicola.</title>
        <authorList>
            <person name="Lapalu N."/>
            <person name="Simon A."/>
            <person name="Demenou B."/>
            <person name="Paumier D."/>
            <person name="Guillot M.-P."/>
            <person name="Gout L."/>
            <person name="Valade R."/>
        </authorList>
    </citation>
    <scope>NUCLEOTIDE SEQUENCE</scope>
    <source>
        <strain evidence="3">SE15195</strain>
    </source>
</reference>
<dbReference type="Proteomes" id="UP001056384">
    <property type="component" value="Chromosome 12"/>
</dbReference>
<feature type="region of interest" description="Disordered" evidence="1">
    <location>
        <begin position="80"/>
        <end position="110"/>
    </location>
</feature>
<protein>
    <recommendedName>
        <fullName evidence="5">Secreted protein</fullName>
    </recommendedName>
</protein>
<evidence type="ECO:0000256" key="2">
    <source>
        <dbReference type="SAM" id="SignalP"/>
    </source>
</evidence>
<dbReference type="AlphaFoldDB" id="A0A9Q9B620"/>
<evidence type="ECO:0000313" key="4">
    <source>
        <dbReference type="Proteomes" id="UP001056384"/>
    </source>
</evidence>
<evidence type="ECO:0000313" key="3">
    <source>
        <dbReference type="EMBL" id="USW58885.1"/>
    </source>
</evidence>
<accession>A0A9Q9B620</accession>
<feature type="signal peptide" evidence="2">
    <location>
        <begin position="1"/>
        <end position="18"/>
    </location>
</feature>
<feature type="compositionally biased region" description="Basic and acidic residues" evidence="1">
    <location>
        <begin position="93"/>
        <end position="103"/>
    </location>
</feature>
<sequence>MARHLPILLLAIASVTRALPSVGSSAELNAAEQPTEQQFLQAKQVAEAYERTHDANKVAEASIENAGPFGGLLDGLIPNITINGAKDDDDDKDKDKDKDKGKSPFDSWPYPPFPPYGRLPNYGYYCSTNPYAYYGQCFGNTYGLKFLEGNTDCGDLGDSDDEDTHVGQVVPQS</sequence>
<evidence type="ECO:0008006" key="5">
    <source>
        <dbReference type="Google" id="ProtNLM"/>
    </source>
</evidence>
<keyword evidence="4" id="KW-1185">Reference proteome</keyword>
<feature type="chain" id="PRO_5040170667" description="Secreted protein" evidence="2">
    <location>
        <begin position="19"/>
        <end position="173"/>
    </location>
</feature>
<name>A0A9Q9B620_9PEZI</name>
<keyword evidence="2" id="KW-0732">Signal</keyword>
<organism evidence="3 4">
    <name type="scientific">Septoria linicola</name>
    <dbReference type="NCBI Taxonomy" id="215465"/>
    <lineage>
        <taxon>Eukaryota</taxon>
        <taxon>Fungi</taxon>
        <taxon>Dikarya</taxon>
        <taxon>Ascomycota</taxon>
        <taxon>Pezizomycotina</taxon>
        <taxon>Dothideomycetes</taxon>
        <taxon>Dothideomycetidae</taxon>
        <taxon>Mycosphaerellales</taxon>
        <taxon>Mycosphaerellaceae</taxon>
        <taxon>Septoria</taxon>
    </lineage>
</organism>
<proteinExistence type="predicted"/>
<gene>
    <name evidence="3" type="ORF">Slin15195_G122040</name>
</gene>